<dbReference type="Gene3D" id="3.30.10.20">
    <property type="match status" value="1"/>
</dbReference>
<feature type="region of interest" description="Disordered" evidence="1">
    <location>
        <begin position="159"/>
        <end position="193"/>
    </location>
</feature>
<dbReference type="EMBL" id="VFPH01000001">
    <property type="protein sequence ID" value="TQM45518.1"/>
    <property type="molecule type" value="Genomic_DNA"/>
</dbReference>
<feature type="compositionally biased region" description="Basic and acidic residues" evidence="1">
    <location>
        <begin position="169"/>
        <end position="193"/>
    </location>
</feature>
<dbReference type="Proteomes" id="UP000319818">
    <property type="component" value="Unassembled WGS sequence"/>
</dbReference>
<evidence type="ECO:0000313" key="4">
    <source>
        <dbReference type="Proteomes" id="UP000319818"/>
    </source>
</evidence>
<dbReference type="AlphaFoldDB" id="A0A543GHF7"/>
<reference evidence="3 4" key="1">
    <citation type="submission" date="2019-06" db="EMBL/GenBank/DDBJ databases">
        <title>Sequencing the genomes of 1000 actinobacteria strains.</title>
        <authorList>
            <person name="Klenk H.-P."/>
        </authorList>
    </citation>
    <scope>NUCLEOTIDE SEQUENCE [LARGE SCALE GENOMIC DNA]</scope>
    <source>
        <strain evidence="3 4">DSM 45511</strain>
    </source>
</reference>
<dbReference type="CDD" id="cd06577">
    <property type="entry name" value="PASTA_pknB"/>
    <property type="match status" value="1"/>
</dbReference>
<comment type="caution">
    <text evidence="3">The sequence shown here is derived from an EMBL/GenBank/DDBJ whole genome shotgun (WGS) entry which is preliminary data.</text>
</comment>
<feature type="domain" description="PASTA" evidence="2">
    <location>
        <begin position="93"/>
        <end position="158"/>
    </location>
</feature>
<evidence type="ECO:0000313" key="3">
    <source>
        <dbReference type="EMBL" id="TQM45518.1"/>
    </source>
</evidence>
<dbReference type="RefSeq" id="WP_142101165.1">
    <property type="nucleotide sequence ID" value="NZ_VFPH01000001.1"/>
</dbReference>
<dbReference type="Gene3D" id="1.10.10.10">
    <property type="entry name" value="Winged helix-like DNA-binding domain superfamily/Winged helix DNA-binding domain"/>
    <property type="match status" value="1"/>
</dbReference>
<organism evidence="3 4">
    <name type="scientific">Pseudonocardia cypriaca</name>
    <dbReference type="NCBI Taxonomy" id="882449"/>
    <lineage>
        <taxon>Bacteria</taxon>
        <taxon>Bacillati</taxon>
        <taxon>Actinomycetota</taxon>
        <taxon>Actinomycetes</taxon>
        <taxon>Pseudonocardiales</taxon>
        <taxon>Pseudonocardiaceae</taxon>
        <taxon>Pseudonocardia</taxon>
    </lineage>
</organism>
<dbReference type="InterPro" id="IPR005543">
    <property type="entry name" value="PASTA_dom"/>
</dbReference>
<keyword evidence="4" id="KW-1185">Reference proteome</keyword>
<proteinExistence type="predicted"/>
<name>A0A543GHF7_9PSEU</name>
<dbReference type="OrthoDB" id="9812570at2"/>
<evidence type="ECO:0000259" key="2">
    <source>
        <dbReference type="Pfam" id="PF03793"/>
    </source>
</evidence>
<dbReference type="Pfam" id="PF03793">
    <property type="entry name" value="PASTA"/>
    <property type="match status" value="1"/>
</dbReference>
<evidence type="ECO:0000256" key="1">
    <source>
        <dbReference type="SAM" id="MobiDB-lite"/>
    </source>
</evidence>
<dbReference type="InterPro" id="IPR036388">
    <property type="entry name" value="WH-like_DNA-bd_sf"/>
</dbReference>
<gene>
    <name evidence="3" type="ORF">FB388_2918</name>
</gene>
<accession>A0A543GHF7</accession>
<sequence>MSRDAWREARAAWERLAVPPTSGEGALDALSDIGVVRRSLDQAELEAVRAARRNRKSWAEIATRLGVSRQSAWERWKDLDEEPAPAPPVRTRVTVPNVVGMSWPLAQHRLIEEHLHPVIADPAPMPFLGPEAADFHVVEQKPVAGERVASHSEVTVWLYRGPGSAGDRAPLEPRPDPRARRGAVDEETGESVR</sequence>
<protein>
    <submittedName>
        <fullName evidence="3">PASTA domain-containing protein</fullName>
    </submittedName>
</protein>